<dbReference type="EMBL" id="DS817338">
    <property type="protein sequence ID" value="EEC11486.1"/>
    <property type="molecule type" value="Genomic_DNA"/>
</dbReference>
<dbReference type="EMBL" id="ABJB010017843">
    <property type="status" value="NOT_ANNOTATED_CDS"/>
    <property type="molecule type" value="Genomic_DNA"/>
</dbReference>
<feature type="transmembrane region" description="Helical" evidence="9">
    <location>
        <begin position="65"/>
        <end position="92"/>
    </location>
</feature>
<feature type="transmembrane region" description="Helical" evidence="9">
    <location>
        <begin position="165"/>
        <end position="184"/>
    </location>
</feature>
<dbReference type="GO" id="GO:0016020">
    <property type="term" value="C:membrane"/>
    <property type="evidence" value="ECO:0007669"/>
    <property type="project" value="InterPro"/>
</dbReference>
<evidence type="ECO:0000256" key="2">
    <source>
        <dbReference type="ARBA" id="ARBA00022448"/>
    </source>
</evidence>
<keyword evidence="7 9" id="KW-1133">Transmembrane helix</keyword>
<keyword evidence="3 9" id="KW-0812">Transmembrane</keyword>
<evidence type="ECO:0000256" key="8">
    <source>
        <dbReference type="ARBA" id="ARBA00023136"/>
    </source>
</evidence>
<keyword evidence="4" id="KW-0677">Repeat</keyword>
<dbReference type="EnsemblMetazoa" id="ISCW020352-RA">
    <property type="protein sequence ID" value="ISCW020352-PA"/>
    <property type="gene ID" value="ISCW020352"/>
</dbReference>
<dbReference type="VEuPathDB" id="VectorBase:ISCI020352"/>
<reference evidence="11 13" key="1">
    <citation type="submission" date="2008-03" db="EMBL/GenBank/DDBJ databases">
        <title>Annotation of Ixodes scapularis.</title>
        <authorList>
            <consortium name="Ixodes scapularis Genome Project Consortium"/>
            <person name="Caler E."/>
            <person name="Hannick L.I."/>
            <person name="Bidwell S."/>
            <person name="Joardar V."/>
            <person name="Thiagarajan M."/>
            <person name="Amedeo P."/>
            <person name="Galinsky K.J."/>
            <person name="Schobel S."/>
            <person name="Inman J."/>
            <person name="Hostetler J."/>
            <person name="Miller J."/>
            <person name="Hammond M."/>
            <person name="Megy K."/>
            <person name="Lawson D."/>
            <person name="Kodira C."/>
            <person name="Sutton G."/>
            <person name="Meyer J."/>
            <person name="Hill C.A."/>
            <person name="Birren B."/>
            <person name="Nene V."/>
            <person name="Collins F."/>
            <person name="Alarcon-Chaidez F."/>
            <person name="Wikel S."/>
            <person name="Strausberg R."/>
        </authorList>
    </citation>
    <scope>NUCLEOTIDE SEQUENCE [LARGE SCALE GENOMIC DNA]</scope>
    <source>
        <strain evidence="13">Wikel</strain>
        <strain evidence="11">Wikel colony</strain>
    </source>
</reference>
<evidence type="ECO:0000256" key="3">
    <source>
        <dbReference type="ARBA" id="ARBA00022692"/>
    </source>
</evidence>
<dbReference type="EMBL" id="ABJB010748173">
    <property type="status" value="NOT_ANNOTATED_CDS"/>
    <property type="molecule type" value="Genomic_DNA"/>
</dbReference>
<accession>B7PY14</accession>
<evidence type="ECO:0000313" key="11">
    <source>
        <dbReference type="EMBL" id="EEC11486.1"/>
    </source>
</evidence>
<keyword evidence="13" id="KW-1185">Reference proteome</keyword>
<feature type="domain" description="ABC transmembrane type-1" evidence="10">
    <location>
        <begin position="18"/>
        <end position="184"/>
    </location>
</feature>
<dbReference type="InterPro" id="IPR050173">
    <property type="entry name" value="ABC_transporter_C-like"/>
</dbReference>
<comment type="subcellular location">
    <subcellularLocation>
        <location evidence="1">Endomembrane system</location>
        <topology evidence="1">Multi-pass membrane protein</topology>
    </subcellularLocation>
</comment>
<dbReference type="InterPro" id="IPR036640">
    <property type="entry name" value="ABC1_TM_sf"/>
</dbReference>
<evidence type="ECO:0000259" key="10">
    <source>
        <dbReference type="PROSITE" id="PS50929"/>
    </source>
</evidence>
<evidence type="ECO:0000256" key="5">
    <source>
        <dbReference type="ARBA" id="ARBA00022741"/>
    </source>
</evidence>
<keyword evidence="2" id="KW-0813">Transport</keyword>
<reference evidence="12" key="2">
    <citation type="submission" date="2020-05" db="UniProtKB">
        <authorList>
            <consortium name="EnsemblMetazoa"/>
        </authorList>
    </citation>
    <scope>IDENTIFICATION</scope>
    <source>
        <strain evidence="12">wikel</strain>
    </source>
</reference>
<dbReference type="SUPFAM" id="SSF90123">
    <property type="entry name" value="ABC transporter transmembrane region"/>
    <property type="match status" value="1"/>
</dbReference>
<dbReference type="GO" id="GO:0012505">
    <property type="term" value="C:endomembrane system"/>
    <property type="evidence" value="ECO:0007669"/>
    <property type="project" value="UniProtKB-SubCell"/>
</dbReference>
<dbReference type="EMBL" id="ABJB010061522">
    <property type="status" value="NOT_ANNOTATED_CDS"/>
    <property type="molecule type" value="Genomic_DNA"/>
</dbReference>
<keyword evidence="5" id="KW-0547">Nucleotide-binding</keyword>
<dbReference type="InterPro" id="IPR011527">
    <property type="entry name" value="ABC1_TM_dom"/>
</dbReference>
<organism>
    <name type="scientific">Ixodes scapularis</name>
    <name type="common">Black-legged tick</name>
    <name type="synonym">Deer tick</name>
    <dbReference type="NCBI Taxonomy" id="6945"/>
    <lineage>
        <taxon>Eukaryota</taxon>
        <taxon>Metazoa</taxon>
        <taxon>Ecdysozoa</taxon>
        <taxon>Arthropoda</taxon>
        <taxon>Chelicerata</taxon>
        <taxon>Arachnida</taxon>
        <taxon>Acari</taxon>
        <taxon>Parasitiformes</taxon>
        <taxon>Ixodida</taxon>
        <taxon>Ixodoidea</taxon>
        <taxon>Ixodidae</taxon>
        <taxon>Ixodinae</taxon>
        <taxon>Ixodes</taxon>
    </lineage>
</organism>
<dbReference type="VEuPathDB" id="VectorBase:ISCW020352"/>
<dbReference type="EMBL" id="ABJB010267063">
    <property type="status" value="NOT_ANNOTATED_CDS"/>
    <property type="molecule type" value="Genomic_DNA"/>
</dbReference>
<keyword evidence="8 9" id="KW-0472">Membrane</keyword>
<dbReference type="AlphaFoldDB" id="B7PY14"/>
<proteinExistence type="predicted"/>
<dbReference type="EMBL" id="ABJB011069339">
    <property type="status" value="NOT_ANNOTATED_CDS"/>
    <property type="molecule type" value="Genomic_DNA"/>
</dbReference>
<sequence>MGSIDLKKGQSFDLRQFKITRLSPTSRSDNPPGYVVAVMAMDCMQLSINLVQFTDPIVGMTCMPIVFYLLATRVGTVPALCCAAWLLAAILLPFPTSRLQNAIWGRVMRFRDDRVKRLTDLLTSVRLVKMCAWEDAYMHAVKELRAKEMVPLFLANLLDGFIDSVYSASGSVMIIILFGTLAALDPTRTLTKAAILNSDGSTRRAPNLGGGQFGGSTVVKTDGFDGAQYQARREQIYLSPP</sequence>
<dbReference type="PANTHER" id="PTHR24223:SF443">
    <property type="entry name" value="MULTIDRUG-RESISTANCE LIKE PROTEIN 1, ISOFORM I"/>
    <property type="match status" value="1"/>
</dbReference>
<dbReference type="EMBL" id="ABJB010960581">
    <property type="status" value="NOT_ANNOTATED_CDS"/>
    <property type="molecule type" value="Genomic_DNA"/>
</dbReference>
<dbReference type="PaxDb" id="6945-B7PY14"/>
<dbReference type="GO" id="GO:0140359">
    <property type="term" value="F:ABC-type transporter activity"/>
    <property type="evidence" value="ECO:0007669"/>
    <property type="project" value="InterPro"/>
</dbReference>
<dbReference type="InParanoid" id="B7PY14"/>
<protein>
    <submittedName>
        <fullName evidence="11 12">ABC transporter, putative</fullName>
    </submittedName>
</protein>
<evidence type="ECO:0000256" key="4">
    <source>
        <dbReference type="ARBA" id="ARBA00022737"/>
    </source>
</evidence>
<name>B7PY14_IXOSC</name>
<dbReference type="PANTHER" id="PTHR24223">
    <property type="entry name" value="ATP-BINDING CASSETTE SUB-FAMILY C"/>
    <property type="match status" value="1"/>
</dbReference>
<dbReference type="HOGENOM" id="CLU_1152841_0_0_1"/>
<dbReference type="GO" id="GO:0005524">
    <property type="term" value="F:ATP binding"/>
    <property type="evidence" value="ECO:0007669"/>
    <property type="project" value="UniProtKB-KW"/>
</dbReference>
<dbReference type="PROSITE" id="PS50929">
    <property type="entry name" value="ABC_TM1F"/>
    <property type="match status" value="1"/>
</dbReference>
<dbReference type="EMBL" id="ABJB010603376">
    <property type="status" value="NOT_ANNOTATED_CDS"/>
    <property type="molecule type" value="Genomic_DNA"/>
</dbReference>
<evidence type="ECO:0000313" key="13">
    <source>
        <dbReference type="Proteomes" id="UP000001555"/>
    </source>
</evidence>
<evidence type="ECO:0000313" key="12">
    <source>
        <dbReference type="EnsemblMetazoa" id="ISCW020352-PA"/>
    </source>
</evidence>
<evidence type="ECO:0000256" key="1">
    <source>
        <dbReference type="ARBA" id="ARBA00004127"/>
    </source>
</evidence>
<evidence type="ECO:0000256" key="7">
    <source>
        <dbReference type="ARBA" id="ARBA00022989"/>
    </source>
</evidence>
<evidence type="ECO:0000256" key="9">
    <source>
        <dbReference type="SAM" id="Phobius"/>
    </source>
</evidence>
<dbReference type="EMBL" id="ABJB011106648">
    <property type="status" value="NOT_ANNOTATED_CDS"/>
    <property type="molecule type" value="Genomic_DNA"/>
</dbReference>
<evidence type="ECO:0000256" key="6">
    <source>
        <dbReference type="ARBA" id="ARBA00022840"/>
    </source>
</evidence>
<dbReference type="Gene3D" id="1.20.1560.10">
    <property type="entry name" value="ABC transporter type 1, transmembrane domain"/>
    <property type="match status" value="1"/>
</dbReference>
<dbReference type="OrthoDB" id="6500128at2759"/>
<keyword evidence="6" id="KW-0067">ATP-binding</keyword>
<gene>
    <name evidence="11" type="ORF">IscW_ISCW020352</name>
</gene>
<dbReference type="VEuPathDB" id="VectorBase:ISCP_026641"/>
<dbReference type="Proteomes" id="UP000001555">
    <property type="component" value="Unassembled WGS sequence"/>
</dbReference>